<feature type="signal peptide" evidence="1">
    <location>
        <begin position="1"/>
        <end position="16"/>
    </location>
</feature>
<dbReference type="OrthoDB" id="2553788at2759"/>
<dbReference type="AlphaFoldDB" id="A0A0D1DT31"/>
<dbReference type="GeneID" id="23567451"/>
<evidence type="ECO:0000313" key="4">
    <source>
        <dbReference type="Proteomes" id="UP000000561"/>
    </source>
</evidence>
<dbReference type="Proteomes" id="UP000000561">
    <property type="component" value="Chromosome 16"/>
</dbReference>
<keyword evidence="4" id="KW-1185">Reference proteome</keyword>
<dbReference type="SMART" id="SM01017">
    <property type="entry name" value="Arrestin_C"/>
    <property type="match status" value="1"/>
</dbReference>
<gene>
    <name evidence="3" type="ORF">UMAG_11586</name>
</gene>
<dbReference type="Pfam" id="PF02752">
    <property type="entry name" value="Arrestin_C"/>
    <property type="match status" value="1"/>
</dbReference>
<evidence type="ECO:0000313" key="3">
    <source>
        <dbReference type="EMBL" id="KIS67006.1"/>
    </source>
</evidence>
<organism evidence="3 4">
    <name type="scientific">Mycosarcoma maydis</name>
    <name type="common">Corn smut fungus</name>
    <name type="synonym">Ustilago maydis</name>
    <dbReference type="NCBI Taxonomy" id="5270"/>
    <lineage>
        <taxon>Eukaryota</taxon>
        <taxon>Fungi</taxon>
        <taxon>Dikarya</taxon>
        <taxon>Basidiomycota</taxon>
        <taxon>Ustilaginomycotina</taxon>
        <taxon>Ustilaginomycetes</taxon>
        <taxon>Ustilaginales</taxon>
        <taxon>Ustilaginaceae</taxon>
        <taxon>Mycosarcoma</taxon>
    </lineage>
</organism>
<accession>A0A0D1DT31</accession>
<evidence type="ECO:0000256" key="1">
    <source>
        <dbReference type="SAM" id="SignalP"/>
    </source>
</evidence>
<dbReference type="KEGG" id="uma:UMAG_11586"/>
<proteinExistence type="predicted"/>
<sequence>MCWLSLSSPVLVLVGSSPMQKQSSPDAPPAYEAVSCSSHSRSLSLATIAHTQRRVTAHITLTVPSNQKTIYVLISLTVRLVAHESLVHNNGAFEQSCPVDIPVRLPIPPRLALAPGRKYTFDAELPSSSSMPPSVQLPDARRRYKLCVCAKTLPANCTETWLSTLLQARSLADCTDLLVVQTHELESVHFSDVKYLTIDRLGRICISISRWPWTIGESTTLNISCDSLVGGAQITKIDVSLVQDCHIHLRCLARSTSARQQKRRQSWKLASVSLPATSCTNRTAAQKAQCLVAAANAYQVELEIPDQVGLQPSVPGSTDSRICVSHLVELTIDFLNASHQTCSFTYRQPIIVAHSEATHHSFSDVLPAYAAADPTQPLQHQFGIRYP</sequence>
<keyword evidence="1" id="KW-0732">Signal</keyword>
<dbReference type="InterPro" id="IPR011022">
    <property type="entry name" value="Arrestin_C-like"/>
</dbReference>
<reference evidence="3 4" key="1">
    <citation type="journal article" date="2006" name="Nature">
        <title>Insights from the genome of the biotrophic fungal plant pathogen Ustilago maydis.</title>
        <authorList>
            <person name="Kamper J."/>
            <person name="Kahmann R."/>
            <person name="Bolker M."/>
            <person name="Ma L.J."/>
            <person name="Brefort T."/>
            <person name="Saville B.J."/>
            <person name="Banuett F."/>
            <person name="Kronstad J.W."/>
            <person name="Gold S.E."/>
            <person name="Muller O."/>
            <person name="Perlin M.H."/>
            <person name="Wosten H.A."/>
            <person name="de Vries R."/>
            <person name="Ruiz-Herrera J."/>
            <person name="Reynaga-Pena C.G."/>
            <person name="Snetselaar K."/>
            <person name="McCann M."/>
            <person name="Perez-Martin J."/>
            <person name="Feldbrugge M."/>
            <person name="Basse C.W."/>
            <person name="Steinberg G."/>
            <person name="Ibeas J.I."/>
            <person name="Holloman W."/>
            <person name="Guzman P."/>
            <person name="Farman M."/>
            <person name="Stajich J.E."/>
            <person name="Sentandreu R."/>
            <person name="Gonzalez-Prieto J.M."/>
            <person name="Kennell J.C."/>
            <person name="Molina L."/>
            <person name="Schirawski J."/>
            <person name="Mendoza-Mendoza A."/>
            <person name="Greilinger D."/>
            <person name="Munch K."/>
            <person name="Rossel N."/>
            <person name="Scherer M."/>
            <person name="Vranes M."/>
            <person name="Ladendorf O."/>
            <person name="Vincon V."/>
            <person name="Fuchs U."/>
            <person name="Sandrock B."/>
            <person name="Meng S."/>
            <person name="Ho E.C."/>
            <person name="Cahill M.J."/>
            <person name="Boyce K.J."/>
            <person name="Klose J."/>
            <person name="Klosterman S.J."/>
            <person name="Deelstra H.J."/>
            <person name="Ortiz-Castellanos L."/>
            <person name="Li W."/>
            <person name="Sanchez-Alonso P."/>
            <person name="Schreier P.H."/>
            <person name="Hauser-Hahn I."/>
            <person name="Vaupel M."/>
            <person name="Koopmann E."/>
            <person name="Friedrich G."/>
            <person name="Voss H."/>
            <person name="Schluter T."/>
            <person name="Margolis J."/>
            <person name="Platt D."/>
            <person name="Swimmer C."/>
            <person name="Gnirke A."/>
            <person name="Chen F."/>
            <person name="Vysotskaia V."/>
            <person name="Mannhaupt G."/>
            <person name="Guldener U."/>
            <person name="Munsterkotter M."/>
            <person name="Haase D."/>
            <person name="Oesterheld M."/>
            <person name="Mewes H.W."/>
            <person name="Mauceli E.W."/>
            <person name="DeCaprio D."/>
            <person name="Wade C.M."/>
            <person name="Butler J."/>
            <person name="Young S."/>
            <person name="Jaffe D.B."/>
            <person name="Calvo S."/>
            <person name="Nusbaum C."/>
            <person name="Galagan J."/>
            <person name="Birren B.W."/>
        </authorList>
    </citation>
    <scope>NUCLEOTIDE SEQUENCE [LARGE SCALE GENOMIC DNA]</scope>
    <source>
        <strain evidence="4">DSM 14603 / FGSC 9021 / UM521</strain>
    </source>
</reference>
<evidence type="ECO:0000259" key="2">
    <source>
        <dbReference type="SMART" id="SM01017"/>
    </source>
</evidence>
<protein>
    <recommendedName>
        <fullName evidence="2">Arrestin C-terminal-like domain-containing protein</fullName>
    </recommendedName>
</protein>
<dbReference type="InParanoid" id="A0A0D1DT31"/>
<dbReference type="VEuPathDB" id="FungiDB:UMAG_11586"/>
<feature type="chain" id="PRO_5002229320" description="Arrestin C-terminal-like domain-containing protein" evidence="1">
    <location>
        <begin position="17"/>
        <end position="387"/>
    </location>
</feature>
<dbReference type="EMBL" id="CM003155">
    <property type="protein sequence ID" value="KIS67006.1"/>
    <property type="molecule type" value="Genomic_DNA"/>
</dbReference>
<dbReference type="RefSeq" id="XP_011391566.1">
    <property type="nucleotide sequence ID" value="XM_011393264.1"/>
</dbReference>
<name>A0A0D1DT31_MYCMD</name>
<feature type="domain" description="Arrestin C-terminal-like" evidence="2">
    <location>
        <begin position="198"/>
        <end position="357"/>
    </location>
</feature>
<dbReference type="eggNOG" id="ENOG502TG8M">
    <property type="taxonomic scope" value="Eukaryota"/>
</dbReference>